<proteinExistence type="predicted"/>
<reference evidence="2 3" key="1">
    <citation type="submission" date="2016-10" db="EMBL/GenBank/DDBJ databases">
        <authorList>
            <person name="de Groot N.N."/>
        </authorList>
    </citation>
    <scope>NUCLEOTIDE SEQUENCE [LARGE SCALE GENOMIC DNA]</scope>
    <source>
        <strain evidence="2 3">DSM 28286</strain>
    </source>
</reference>
<sequence length="95" mass="10970">MEDLHATVKDLHLALQTLLKKLNGLKKENEELKKENVELRKAVSEKEHLINVTEEKIVTANINGLYDEEQKEALQFKIDAYLKDIEKCLALLNAR</sequence>
<dbReference type="RefSeq" id="WP_090654106.1">
    <property type="nucleotide sequence ID" value="NZ_FOXQ01000001.1"/>
</dbReference>
<dbReference type="OrthoDB" id="1467932at2"/>
<dbReference type="AlphaFoldDB" id="A0A1I5RXJ5"/>
<evidence type="ECO:0000313" key="3">
    <source>
        <dbReference type="Proteomes" id="UP000199031"/>
    </source>
</evidence>
<evidence type="ECO:0008006" key="4">
    <source>
        <dbReference type="Google" id="ProtNLM"/>
    </source>
</evidence>
<keyword evidence="1" id="KW-0175">Coiled coil</keyword>
<evidence type="ECO:0000313" key="2">
    <source>
        <dbReference type="EMBL" id="SFP63242.1"/>
    </source>
</evidence>
<dbReference type="Proteomes" id="UP000199031">
    <property type="component" value="Unassembled WGS sequence"/>
</dbReference>
<dbReference type="STRING" id="1465490.SAMN05444277_101475"/>
<feature type="coiled-coil region" evidence="1">
    <location>
        <begin position="8"/>
        <end position="49"/>
    </location>
</feature>
<accession>A0A1I5RXJ5</accession>
<dbReference type="EMBL" id="FOXQ01000001">
    <property type="protein sequence ID" value="SFP63242.1"/>
    <property type="molecule type" value="Genomic_DNA"/>
</dbReference>
<keyword evidence="3" id="KW-1185">Reference proteome</keyword>
<organism evidence="2 3">
    <name type="scientific">Parafilimonas terrae</name>
    <dbReference type="NCBI Taxonomy" id="1465490"/>
    <lineage>
        <taxon>Bacteria</taxon>
        <taxon>Pseudomonadati</taxon>
        <taxon>Bacteroidota</taxon>
        <taxon>Chitinophagia</taxon>
        <taxon>Chitinophagales</taxon>
        <taxon>Chitinophagaceae</taxon>
        <taxon>Parafilimonas</taxon>
    </lineage>
</organism>
<name>A0A1I5RXJ5_9BACT</name>
<evidence type="ECO:0000256" key="1">
    <source>
        <dbReference type="SAM" id="Coils"/>
    </source>
</evidence>
<protein>
    <recommendedName>
        <fullName evidence="4">Cell division protein ZapB</fullName>
    </recommendedName>
</protein>
<gene>
    <name evidence="2" type="ORF">SAMN05444277_101475</name>
</gene>